<dbReference type="EMBL" id="JBBWRZ010000010">
    <property type="protein sequence ID" value="KAK8227479.1"/>
    <property type="molecule type" value="Genomic_DNA"/>
</dbReference>
<accession>A0ABR1YF92</accession>
<evidence type="ECO:0000256" key="1">
    <source>
        <dbReference type="SAM" id="SignalP"/>
    </source>
</evidence>
<name>A0ABR1YF92_9PEZI</name>
<keyword evidence="1" id="KW-0732">Signal</keyword>
<keyword evidence="3" id="KW-1185">Reference proteome</keyword>
<organism evidence="2 3">
    <name type="scientific">Phyllosticta capitalensis</name>
    <dbReference type="NCBI Taxonomy" id="121624"/>
    <lineage>
        <taxon>Eukaryota</taxon>
        <taxon>Fungi</taxon>
        <taxon>Dikarya</taxon>
        <taxon>Ascomycota</taxon>
        <taxon>Pezizomycotina</taxon>
        <taxon>Dothideomycetes</taxon>
        <taxon>Dothideomycetes incertae sedis</taxon>
        <taxon>Botryosphaeriales</taxon>
        <taxon>Phyllostictaceae</taxon>
        <taxon>Phyllosticta</taxon>
    </lineage>
</organism>
<comment type="caution">
    <text evidence="2">The sequence shown here is derived from an EMBL/GenBank/DDBJ whole genome shotgun (WGS) entry which is preliminary data.</text>
</comment>
<proteinExistence type="predicted"/>
<dbReference type="Proteomes" id="UP001492380">
    <property type="component" value="Unassembled WGS sequence"/>
</dbReference>
<evidence type="ECO:0000313" key="2">
    <source>
        <dbReference type="EMBL" id="KAK8227479.1"/>
    </source>
</evidence>
<protein>
    <recommendedName>
        <fullName evidence="4">Secreted protein</fullName>
    </recommendedName>
</protein>
<feature type="chain" id="PRO_5045201126" description="Secreted protein" evidence="1">
    <location>
        <begin position="21"/>
        <end position="90"/>
    </location>
</feature>
<evidence type="ECO:0008006" key="4">
    <source>
        <dbReference type="Google" id="ProtNLM"/>
    </source>
</evidence>
<feature type="signal peptide" evidence="1">
    <location>
        <begin position="1"/>
        <end position="20"/>
    </location>
</feature>
<reference evidence="2 3" key="1">
    <citation type="submission" date="2024-04" db="EMBL/GenBank/DDBJ databases">
        <title>Phyllosticta paracitricarpa is synonymous to the EU quarantine fungus P. citricarpa based on phylogenomic analyses.</title>
        <authorList>
            <consortium name="Lawrence Berkeley National Laboratory"/>
            <person name="Van Ingen-Buijs V.A."/>
            <person name="Van Westerhoven A.C."/>
            <person name="Haridas S."/>
            <person name="Skiadas P."/>
            <person name="Martin F."/>
            <person name="Groenewald J.Z."/>
            <person name="Crous P.W."/>
            <person name="Seidl M.F."/>
        </authorList>
    </citation>
    <scope>NUCLEOTIDE SEQUENCE [LARGE SCALE GENOMIC DNA]</scope>
    <source>
        <strain evidence="2 3">CBS 123374</strain>
    </source>
</reference>
<evidence type="ECO:0000313" key="3">
    <source>
        <dbReference type="Proteomes" id="UP001492380"/>
    </source>
</evidence>
<sequence length="90" mass="9870">MNVACCCCCRMILSIACVVACSFWDGFYICRGRGRGQDGKGPGLGLGRTGGTLFLLFCVSRYGGQAKARRGENKVRVFLNHFLLDFSFLC</sequence>
<gene>
    <name evidence="2" type="ORF">HDK90DRAFT_495211</name>
</gene>